<dbReference type="CDD" id="cd02165">
    <property type="entry name" value="NMNAT"/>
    <property type="match status" value="1"/>
</dbReference>
<dbReference type="EC" id="2.7.7.18" evidence="11"/>
<keyword evidence="6 11" id="KW-0548">Nucleotidyltransferase</keyword>
<evidence type="ECO:0000256" key="2">
    <source>
        <dbReference type="ARBA" id="ARBA00005019"/>
    </source>
</evidence>
<evidence type="ECO:0000256" key="7">
    <source>
        <dbReference type="ARBA" id="ARBA00022741"/>
    </source>
</evidence>
<evidence type="ECO:0000313" key="14">
    <source>
        <dbReference type="EMBL" id="HIX57581.1"/>
    </source>
</evidence>
<dbReference type="GO" id="GO:0009435">
    <property type="term" value="P:NAD+ biosynthetic process"/>
    <property type="evidence" value="ECO:0007669"/>
    <property type="project" value="UniProtKB-UniRule"/>
</dbReference>
<evidence type="ECO:0000256" key="3">
    <source>
        <dbReference type="ARBA" id="ARBA00009014"/>
    </source>
</evidence>
<evidence type="ECO:0000256" key="1">
    <source>
        <dbReference type="ARBA" id="ARBA00002324"/>
    </source>
</evidence>
<dbReference type="PANTHER" id="PTHR39321">
    <property type="entry name" value="NICOTINATE-NUCLEOTIDE ADENYLYLTRANSFERASE-RELATED"/>
    <property type="match status" value="1"/>
</dbReference>
<evidence type="ECO:0000256" key="4">
    <source>
        <dbReference type="ARBA" id="ARBA00022642"/>
    </source>
</evidence>
<dbReference type="NCBIfam" id="TIGR00482">
    <property type="entry name" value="nicotinate (nicotinamide) nucleotide adenylyltransferase"/>
    <property type="match status" value="1"/>
</dbReference>
<comment type="similarity">
    <text evidence="3 11">Belongs to the NadD family.</text>
</comment>
<dbReference type="Proteomes" id="UP000886829">
    <property type="component" value="Unassembled WGS sequence"/>
</dbReference>
<reference evidence="14" key="1">
    <citation type="journal article" date="2021" name="PeerJ">
        <title>Extensive microbial diversity within the chicken gut microbiome revealed by metagenomics and culture.</title>
        <authorList>
            <person name="Gilroy R."/>
            <person name="Ravi A."/>
            <person name="Getino M."/>
            <person name="Pursley I."/>
            <person name="Horton D.L."/>
            <person name="Alikhan N.F."/>
            <person name="Baker D."/>
            <person name="Gharbi K."/>
            <person name="Hall N."/>
            <person name="Watson M."/>
            <person name="Adriaenssens E.M."/>
            <person name="Foster-Nyarko E."/>
            <person name="Jarju S."/>
            <person name="Secka A."/>
            <person name="Antonio M."/>
            <person name="Oren A."/>
            <person name="Chaudhuri R.R."/>
            <person name="La Ragione R."/>
            <person name="Hildebrand F."/>
            <person name="Pallen M.J."/>
        </authorList>
    </citation>
    <scope>NUCLEOTIDE SEQUENCE</scope>
    <source>
        <strain evidence="14">USASDec5-558</strain>
    </source>
</reference>
<dbReference type="PANTHER" id="PTHR39321:SF3">
    <property type="entry name" value="PHOSPHOPANTETHEINE ADENYLYLTRANSFERASE"/>
    <property type="match status" value="1"/>
</dbReference>
<evidence type="ECO:0000256" key="11">
    <source>
        <dbReference type="HAMAP-Rule" id="MF_00244"/>
    </source>
</evidence>
<gene>
    <name evidence="11 14" type="primary">nadD</name>
    <name evidence="14" type="ORF">H9850_08955</name>
</gene>
<keyword evidence="4 11" id="KW-0662">Pyridine nucleotide biosynthesis</keyword>
<proteinExistence type="inferred from homology"/>
<keyword evidence="5 11" id="KW-0808">Transferase</keyword>
<feature type="domain" description="Cytidyltransferase-like" evidence="13">
    <location>
        <begin position="29"/>
        <end position="230"/>
    </location>
</feature>
<comment type="caution">
    <text evidence="14">The sequence shown here is derived from an EMBL/GenBank/DDBJ whole genome shotgun (WGS) entry which is preliminary data.</text>
</comment>
<dbReference type="InterPro" id="IPR014729">
    <property type="entry name" value="Rossmann-like_a/b/a_fold"/>
</dbReference>
<sequence>MIDPNSLSTANLHPQQPQHELGRPPRIGLYGGSFDPIHLGHLKTARYVLEHMDLDYMYILPNASPPHKSSLKLPYATRVEMIAAALRDFNDPRFQISYIEQDPSLKHYTVNTLQLFHQEHPETEVFFIMGMDSFLTLDTWRSYERLIELANIVILPRPHYDYEEHALKPELAALTQNRLVDLRHVTPHPPAPATQATKAAEAVKAAEPQGHRYYILPAPEVDVSSTEIRALLKQGYSKLNASQRQLLSQTLSPSTLEYIRAQQLYMAVSN</sequence>
<dbReference type="NCBIfam" id="TIGR00125">
    <property type="entry name" value="cyt_tran_rel"/>
    <property type="match status" value="1"/>
</dbReference>
<evidence type="ECO:0000256" key="9">
    <source>
        <dbReference type="ARBA" id="ARBA00023027"/>
    </source>
</evidence>
<evidence type="ECO:0000256" key="6">
    <source>
        <dbReference type="ARBA" id="ARBA00022695"/>
    </source>
</evidence>
<evidence type="ECO:0000313" key="15">
    <source>
        <dbReference type="Proteomes" id="UP000886829"/>
    </source>
</evidence>
<dbReference type="InterPro" id="IPR004821">
    <property type="entry name" value="Cyt_trans-like"/>
</dbReference>
<feature type="region of interest" description="Disordered" evidence="12">
    <location>
        <begin position="1"/>
        <end position="25"/>
    </location>
</feature>
<comment type="pathway">
    <text evidence="2 11">Cofactor biosynthesis; NAD(+) biosynthesis; deamido-NAD(+) from nicotinate D-ribonucleotide: step 1/1.</text>
</comment>
<evidence type="ECO:0000256" key="10">
    <source>
        <dbReference type="ARBA" id="ARBA00048721"/>
    </source>
</evidence>
<dbReference type="Pfam" id="PF01467">
    <property type="entry name" value="CTP_transf_like"/>
    <property type="match status" value="1"/>
</dbReference>
<name>A0A9D2B212_9GAMM</name>
<organism evidence="14 15">
    <name type="scientific">Candidatus Anaerobiospirillum pullistercoris</name>
    <dbReference type="NCBI Taxonomy" id="2838452"/>
    <lineage>
        <taxon>Bacteria</taxon>
        <taxon>Pseudomonadati</taxon>
        <taxon>Pseudomonadota</taxon>
        <taxon>Gammaproteobacteria</taxon>
        <taxon>Aeromonadales</taxon>
        <taxon>Succinivibrionaceae</taxon>
        <taxon>Anaerobiospirillum</taxon>
    </lineage>
</organism>
<dbReference type="InterPro" id="IPR005248">
    <property type="entry name" value="NadD/NMNAT"/>
</dbReference>
<evidence type="ECO:0000256" key="5">
    <source>
        <dbReference type="ARBA" id="ARBA00022679"/>
    </source>
</evidence>
<keyword evidence="9 11" id="KW-0520">NAD</keyword>
<evidence type="ECO:0000256" key="12">
    <source>
        <dbReference type="SAM" id="MobiDB-lite"/>
    </source>
</evidence>
<comment type="function">
    <text evidence="1 11">Catalyzes the reversible adenylation of nicotinate mononucleotide (NaMN) to nicotinic acid adenine dinucleotide (NaAD).</text>
</comment>
<reference evidence="14" key="2">
    <citation type="submission" date="2021-04" db="EMBL/GenBank/DDBJ databases">
        <authorList>
            <person name="Gilroy R."/>
        </authorList>
    </citation>
    <scope>NUCLEOTIDE SEQUENCE</scope>
    <source>
        <strain evidence="14">USASDec5-558</strain>
    </source>
</reference>
<evidence type="ECO:0000259" key="13">
    <source>
        <dbReference type="Pfam" id="PF01467"/>
    </source>
</evidence>
<evidence type="ECO:0000256" key="8">
    <source>
        <dbReference type="ARBA" id="ARBA00022840"/>
    </source>
</evidence>
<accession>A0A9D2B212</accession>
<keyword evidence="7 11" id="KW-0547">Nucleotide-binding</keyword>
<feature type="compositionally biased region" description="Polar residues" evidence="12">
    <location>
        <begin position="1"/>
        <end position="18"/>
    </location>
</feature>
<dbReference type="GO" id="GO:0004515">
    <property type="term" value="F:nicotinate-nucleotide adenylyltransferase activity"/>
    <property type="evidence" value="ECO:0007669"/>
    <property type="project" value="UniProtKB-UniRule"/>
</dbReference>
<dbReference type="HAMAP" id="MF_00244">
    <property type="entry name" value="NaMN_adenylyltr"/>
    <property type="match status" value="1"/>
</dbReference>
<keyword evidence="8 11" id="KW-0067">ATP-binding</keyword>
<dbReference type="GO" id="GO:0005524">
    <property type="term" value="F:ATP binding"/>
    <property type="evidence" value="ECO:0007669"/>
    <property type="project" value="UniProtKB-KW"/>
</dbReference>
<dbReference type="EMBL" id="DXEV01000175">
    <property type="protein sequence ID" value="HIX57581.1"/>
    <property type="molecule type" value="Genomic_DNA"/>
</dbReference>
<comment type="catalytic activity">
    <reaction evidence="10 11">
        <text>nicotinate beta-D-ribonucleotide + ATP + H(+) = deamido-NAD(+) + diphosphate</text>
        <dbReference type="Rhea" id="RHEA:22860"/>
        <dbReference type="ChEBI" id="CHEBI:15378"/>
        <dbReference type="ChEBI" id="CHEBI:30616"/>
        <dbReference type="ChEBI" id="CHEBI:33019"/>
        <dbReference type="ChEBI" id="CHEBI:57502"/>
        <dbReference type="ChEBI" id="CHEBI:58437"/>
        <dbReference type="EC" id="2.7.7.18"/>
    </reaction>
</comment>
<dbReference type="AlphaFoldDB" id="A0A9D2B212"/>
<dbReference type="Gene3D" id="3.40.50.620">
    <property type="entry name" value="HUPs"/>
    <property type="match status" value="1"/>
</dbReference>
<protein>
    <recommendedName>
        <fullName evidence="11">Probable nicotinate-nucleotide adenylyltransferase</fullName>
        <ecNumber evidence="11">2.7.7.18</ecNumber>
    </recommendedName>
    <alternativeName>
        <fullName evidence="11">Deamido-NAD(+) diphosphorylase</fullName>
    </alternativeName>
    <alternativeName>
        <fullName evidence="11">Deamido-NAD(+) pyrophosphorylase</fullName>
    </alternativeName>
    <alternativeName>
        <fullName evidence="11">Nicotinate mononucleotide adenylyltransferase</fullName>
        <shortName evidence="11">NaMN adenylyltransferase</shortName>
    </alternativeName>
</protein>
<dbReference type="SUPFAM" id="SSF52374">
    <property type="entry name" value="Nucleotidylyl transferase"/>
    <property type="match status" value="1"/>
</dbReference>